<dbReference type="PANTHER" id="PTHR33498">
    <property type="entry name" value="TRANSPOSASE FOR INSERTION SEQUENCE ELEMENT IS1557"/>
    <property type="match status" value="1"/>
</dbReference>
<evidence type="ECO:0000313" key="3">
    <source>
        <dbReference type="EMBL" id="GAA5512442.1"/>
    </source>
</evidence>
<evidence type="ECO:0000256" key="1">
    <source>
        <dbReference type="SAM" id="MobiDB-lite"/>
    </source>
</evidence>
<dbReference type="PANTHER" id="PTHR33498:SF1">
    <property type="entry name" value="TRANSPOSASE FOR INSERTION SEQUENCE ELEMENT IS1557"/>
    <property type="match status" value="1"/>
</dbReference>
<dbReference type="EMBL" id="BAABRP010000002">
    <property type="protein sequence ID" value="GAA5512442.1"/>
    <property type="molecule type" value="Genomic_DNA"/>
</dbReference>
<gene>
    <name evidence="3" type="ORF">Dcar01_01156</name>
</gene>
<dbReference type="Pfam" id="PF01610">
    <property type="entry name" value="DDE_Tnp_ISL3"/>
    <property type="match status" value="2"/>
</dbReference>
<dbReference type="NCBIfam" id="NF033550">
    <property type="entry name" value="transpos_ISL3"/>
    <property type="match status" value="1"/>
</dbReference>
<feature type="region of interest" description="Disordered" evidence="1">
    <location>
        <begin position="275"/>
        <end position="306"/>
    </location>
</feature>
<dbReference type="PROSITE" id="PS50531">
    <property type="entry name" value="HTH_IS21"/>
    <property type="match status" value="1"/>
</dbReference>
<dbReference type="InterPro" id="IPR017894">
    <property type="entry name" value="HTH_IS21_transposase_type"/>
</dbReference>
<keyword evidence="4" id="KW-1185">Reference proteome</keyword>
<organism evidence="3 4">
    <name type="scientific">Deinococcus carri</name>
    <dbReference type="NCBI Taxonomy" id="1211323"/>
    <lineage>
        <taxon>Bacteria</taxon>
        <taxon>Thermotogati</taxon>
        <taxon>Deinococcota</taxon>
        <taxon>Deinococci</taxon>
        <taxon>Deinococcales</taxon>
        <taxon>Deinococcaceae</taxon>
        <taxon>Deinococcus</taxon>
    </lineage>
</organism>
<accession>A0ABP9W517</accession>
<reference evidence="3 4" key="1">
    <citation type="submission" date="2024-02" db="EMBL/GenBank/DDBJ databases">
        <title>Deinococcus carri NBRC 110142.</title>
        <authorList>
            <person name="Ichikawa N."/>
            <person name="Katano-Makiyama Y."/>
            <person name="Hidaka K."/>
        </authorList>
    </citation>
    <scope>NUCLEOTIDE SEQUENCE [LARGE SCALE GENOMIC DNA]</scope>
    <source>
        <strain evidence="3 4">NBRC 110142</strain>
    </source>
</reference>
<evidence type="ECO:0000313" key="4">
    <source>
        <dbReference type="Proteomes" id="UP001401887"/>
    </source>
</evidence>
<dbReference type="InterPro" id="IPR002560">
    <property type="entry name" value="Transposase_DDE"/>
</dbReference>
<sequence length="440" mass="49336">MVQHLSVILGGNAGAQLALKLPLPVSASTVLRSAQALTVTPARVPEIIGVDDFALRRGQVYGTVIVDLAQGKPIELLPDRSAETLAAWLQQHPHIKVISRDRSTEYEKGVRMGAPHAQQVLDRWHVIKNFREALERQLGRDRQTILAVCQAKVPVPPTPRTQSEELRYEAGQQARQGFFDEVRVLSKAGYSQRAITRRLKVSRGRVRHYLSAQAPPQRRHHHRRSSILDPFVPYLEERWAAGEDNAAALLRELREQGYPGSRKRVAQWVQVRRTHPAKNTPGPYRTTAVRKRSVSPQEQPPLLPGEADRNLTLRRLVWLMLPDETTLRSPDRELLTAMKAGCEAVSHAHGLAQAFMHLMRKRQPEALTGWVEQASSCGLPDLVTFARGLERDKDALEAALRLPWSNGPAEGVVNKIKLIKRQAYGRASFGLLRQRVLLAA</sequence>
<comment type="caution">
    <text evidence="3">The sequence shown here is derived from an EMBL/GenBank/DDBJ whole genome shotgun (WGS) entry which is preliminary data.</text>
</comment>
<feature type="domain" description="HTH IS21-type" evidence="2">
    <location>
        <begin position="177"/>
        <end position="239"/>
    </location>
</feature>
<dbReference type="InterPro" id="IPR047951">
    <property type="entry name" value="Transpos_ISL3"/>
</dbReference>
<dbReference type="Proteomes" id="UP001401887">
    <property type="component" value="Unassembled WGS sequence"/>
</dbReference>
<protein>
    <submittedName>
        <fullName evidence="3">ISL3 family transposase ISAli18</fullName>
    </submittedName>
</protein>
<name>A0ABP9W517_9DEIO</name>
<proteinExistence type="predicted"/>
<evidence type="ECO:0000259" key="2">
    <source>
        <dbReference type="PROSITE" id="PS50531"/>
    </source>
</evidence>